<reference evidence="4 5" key="1">
    <citation type="journal article" date="2015" name="Genome Announc.">
        <title>Expanding the biotechnology potential of lactobacilli through comparative genomics of 213 strains and associated genera.</title>
        <authorList>
            <person name="Sun Z."/>
            <person name="Harris H.M."/>
            <person name="McCann A."/>
            <person name="Guo C."/>
            <person name="Argimon S."/>
            <person name="Zhang W."/>
            <person name="Yang X."/>
            <person name="Jeffery I.B."/>
            <person name="Cooney J.C."/>
            <person name="Kagawa T.F."/>
            <person name="Liu W."/>
            <person name="Song Y."/>
            <person name="Salvetti E."/>
            <person name="Wrobel A."/>
            <person name="Rasinkangas P."/>
            <person name="Parkhill J."/>
            <person name="Rea M.C."/>
            <person name="O'Sullivan O."/>
            <person name="Ritari J."/>
            <person name="Douillard F.P."/>
            <person name="Paul Ross R."/>
            <person name="Yang R."/>
            <person name="Briner A.E."/>
            <person name="Felis G.E."/>
            <person name="de Vos W.M."/>
            <person name="Barrangou R."/>
            <person name="Klaenhammer T.R."/>
            <person name="Caufield P.W."/>
            <person name="Cui Y."/>
            <person name="Zhang H."/>
            <person name="O'Toole P.W."/>
        </authorList>
    </citation>
    <scope>NUCLEOTIDE SEQUENCE [LARGE SCALE GENOMIC DNA]</scope>
    <source>
        <strain evidence="4 5">DSM 19909</strain>
    </source>
</reference>
<keyword evidence="5" id="KW-1185">Reference proteome</keyword>
<accession>A0A0R1LPP7</accession>
<dbReference type="Pfam" id="PF19258">
    <property type="entry name" value="KxYKxGKxW_sig"/>
    <property type="match status" value="1"/>
</dbReference>
<sequence>MEEQKVIRATRRLHQAETELKVRKKLYKSGKLWLAASLATAALGVSLVGSGVSASADTENPATNSQTTTAVTTAGNSKQVVIGSDNQSVSQTDQTTSQTTATVNPAETTKDDSKTSVEVPQQSAAAHTDESIQPQNDTNVTHEESTAATSDETEAVSKTGQSNTKTNSTDETTQDEQVTQLGSATSDQVKNAKVEATNNFKATGKTQKVTAAEATTPTIVEKGTYGTAAWDIDSNGLLTLHAGTIDGQKYLYTQFSSPVKSIYVDPNVTVAATAGSGIFGNLHDVTSIDASNLDTSLMKSFGGMFVSDTSLTSLNISGLNTSNATTLVNMFMNDASLSSVDVSSFDTSKVVSMKNMFSGSGIQSLDLSNFDMTNVTDATDMLAKTPNLWDLKLGANDILTGVNLSEAPAAGTAIPASTDGAVTVAPSWQKVGSGSVTSPTGETISAAGLMSQYATAGNGASETYVWAQDASSVVNFVDAATGANLGSAIIRGQYGQTASNDITSQYPAGYILAAGDALNGHTQAVTPLVVGSSDQTLYLAKAPTIDISYVDDTDNGAVVLDRTLAGALGTTSNYNNSSDLADLATAGYVLSSSDVPASLTFDQDAATYTVHLTHKIDTVKGTDDTATDSQKKEADLTFQGQPIGTTLTASQVVPSGDLEQAVFLVRDKNVDEVLKAQGKPVSEYTTYGPWYAINDITPVTPATPEGYIPSVTEVDNLDSVIQNDITARQYVIAQATQISNKATDKVGGDFSLTMLISYTLMKYTEPIAYVDQTTGEPVGQIEKISGTYDSTTFYPVIAPEGYEVVDGQPEIVNGKINLTFTPDMQPVVIYVKPIVYVQNATVTYQTADGSSIGSEMFSGNSGDEIAFDTADYVADHFAKYTIKTDETANGATYDTDRDSNQVFLVTLALRPVTTPVTPTGVDGQPIPNTTPTNESGTPGDPITSLPTVDGYTLIPNQTPYFPANDGTPTIVYYVAHQELATVNFVD</sequence>
<keyword evidence="1" id="KW-0732">Signal</keyword>
<evidence type="ECO:0000256" key="2">
    <source>
        <dbReference type="SAM" id="MobiDB-lite"/>
    </source>
</evidence>
<feature type="domain" description="Mucin binding" evidence="3">
    <location>
        <begin position="838"/>
        <end position="907"/>
    </location>
</feature>
<comment type="caution">
    <text evidence="4">The sequence shown here is derived from an EMBL/GenBank/DDBJ whole genome shotgun (WGS) entry which is preliminary data.</text>
</comment>
<dbReference type="NCBIfam" id="TIGR03715">
    <property type="entry name" value="KxYKxGKxW"/>
    <property type="match status" value="1"/>
</dbReference>
<evidence type="ECO:0000313" key="4">
    <source>
        <dbReference type="EMBL" id="KRK97829.1"/>
    </source>
</evidence>
<gene>
    <name evidence="4" type="ORF">FD04_GL000801</name>
</gene>
<dbReference type="Pfam" id="PF03382">
    <property type="entry name" value="DUF285"/>
    <property type="match status" value="1"/>
</dbReference>
<feature type="region of interest" description="Disordered" evidence="2">
    <location>
        <begin position="916"/>
        <end position="945"/>
    </location>
</feature>
<feature type="compositionally biased region" description="Polar residues" evidence="2">
    <location>
        <begin position="158"/>
        <end position="167"/>
    </location>
</feature>
<feature type="compositionally biased region" description="Low complexity" evidence="2">
    <location>
        <begin position="169"/>
        <end position="180"/>
    </location>
</feature>
<evidence type="ECO:0000259" key="3">
    <source>
        <dbReference type="Pfam" id="PF17965"/>
    </source>
</evidence>
<dbReference type="PATRIC" id="fig|1423776.4.peg.808"/>
<dbReference type="NCBIfam" id="TIGR02167">
    <property type="entry name" value="Liste_lipo_26"/>
    <property type="match status" value="2"/>
</dbReference>
<dbReference type="STRING" id="1423776.FD04_GL000801"/>
<dbReference type="SUPFAM" id="SSF52047">
    <property type="entry name" value="RNI-like"/>
    <property type="match status" value="1"/>
</dbReference>
<feature type="compositionally biased region" description="Polar residues" evidence="2">
    <location>
        <begin position="116"/>
        <end position="139"/>
    </location>
</feature>
<dbReference type="Gene3D" id="3.10.20.470">
    <property type="match status" value="2"/>
</dbReference>
<dbReference type="InterPro" id="IPR032675">
    <property type="entry name" value="LRR_dom_sf"/>
</dbReference>
<dbReference type="Gene3D" id="3.10.20.320">
    <property type="entry name" value="Putative peptidoglycan bound protein (lpxtg motif)"/>
    <property type="match status" value="1"/>
</dbReference>
<evidence type="ECO:0000313" key="5">
    <source>
        <dbReference type="Proteomes" id="UP000051160"/>
    </source>
</evidence>
<dbReference type="InterPro" id="IPR022263">
    <property type="entry name" value="KxYKxGKxW"/>
</dbReference>
<dbReference type="InterPro" id="IPR011889">
    <property type="entry name" value="Liste_lipo_26"/>
</dbReference>
<feature type="domain" description="Mucin binding" evidence="3">
    <location>
        <begin position="544"/>
        <end position="614"/>
    </location>
</feature>
<dbReference type="InterPro" id="IPR041558">
    <property type="entry name" value="MucBP_2"/>
</dbReference>
<dbReference type="AlphaFoldDB" id="A0A0R1LPP7"/>
<dbReference type="InterPro" id="IPR005046">
    <property type="entry name" value="DUF285"/>
</dbReference>
<dbReference type="RefSeq" id="WP_056947627.1">
    <property type="nucleotide sequence ID" value="NZ_AZEE01000028.1"/>
</dbReference>
<proteinExistence type="predicted"/>
<dbReference type="EMBL" id="AZEE01000028">
    <property type="protein sequence ID" value="KRK97829.1"/>
    <property type="molecule type" value="Genomic_DNA"/>
</dbReference>
<dbReference type="OrthoDB" id="2258593at2"/>
<feature type="compositionally biased region" description="Polar residues" evidence="2">
    <location>
        <begin position="926"/>
        <end position="936"/>
    </location>
</feature>
<protein>
    <recommendedName>
        <fullName evidence="3">Mucin binding domain-containing protein</fullName>
    </recommendedName>
</protein>
<name>A0A0R1LPP7_9LACO</name>
<evidence type="ECO:0000256" key="1">
    <source>
        <dbReference type="ARBA" id="ARBA00022729"/>
    </source>
</evidence>
<organism evidence="4 5">
    <name type="scientific">Secundilactobacillus odoratitofui DSM 19909 = JCM 15043</name>
    <dbReference type="NCBI Taxonomy" id="1423776"/>
    <lineage>
        <taxon>Bacteria</taxon>
        <taxon>Bacillati</taxon>
        <taxon>Bacillota</taxon>
        <taxon>Bacilli</taxon>
        <taxon>Lactobacillales</taxon>
        <taxon>Lactobacillaceae</taxon>
        <taxon>Secundilactobacillus</taxon>
    </lineage>
</organism>
<dbReference type="Pfam" id="PF17965">
    <property type="entry name" value="MucBP_2"/>
    <property type="match status" value="2"/>
</dbReference>
<feature type="compositionally biased region" description="Low complexity" evidence="2">
    <location>
        <begin position="84"/>
        <end position="104"/>
    </location>
</feature>
<dbReference type="Gene3D" id="3.80.10.10">
    <property type="entry name" value="Ribonuclease Inhibitor"/>
    <property type="match status" value="1"/>
</dbReference>
<feature type="region of interest" description="Disordered" evidence="2">
    <location>
        <begin position="84"/>
        <end position="189"/>
    </location>
</feature>
<dbReference type="Proteomes" id="UP000051160">
    <property type="component" value="Unassembled WGS sequence"/>
</dbReference>